<dbReference type="GO" id="GO:0032222">
    <property type="term" value="P:regulation of synaptic transmission, cholinergic"/>
    <property type="evidence" value="ECO:0007669"/>
    <property type="project" value="InterPro"/>
</dbReference>
<dbReference type="InterPro" id="IPR057632">
    <property type="entry name" value="TPGS1_C"/>
</dbReference>
<dbReference type="PANTHER" id="PTHR31932:SF2">
    <property type="entry name" value="TUBULIN POLYGLUTAMYLASE COMPLEX SUBUNIT 1"/>
    <property type="match status" value="1"/>
</dbReference>
<dbReference type="PROSITE" id="PS51257">
    <property type="entry name" value="PROKAR_LIPOPROTEIN"/>
    <property type="match status" value="1"/>
</dbReference>
<dbReference type="Pfam" id="PF17064">
    <property type="entry name" value="QVR"/>
    <property type="match status" value="1"/>
</dbReference>
<dbReference type="KEGG" id="hro:HELRODRAFT_192917"/>
<dbReference type="GeneID" id="20212450"/>
<feature type="chain" id="PRO_5010980967" description="Tubulin polyglutamylase complex subunit 1-like C-terminal domain-containing protein" evidence="5">
    <location>
        <begin position="25"/>
        <end position="793"/>
    </location>
</feature>
<evidence type="ECO:0000256" key="4">
    <source>
        <dbReference type="SAM" id="Phobius"/>
    </source>
</evidence>
<dbReference type="EnsemblMetazoa" id="HelroT192917">
    <property type="protein sequence ID" value="HelroP192917"/>
    <property type="gene ID" value="HelroG192917"/>
</dbReference>
<dbReference type="Proteomes" id="UP000015101">
    <property type="component" value="Unassembled WGS sequence"/>
</dbReference>
<reference evidence="8" key="3">
    <citation type="submission" date="2015-06" db="UniProtKB">
        <authorList>
            <consortium name="EnsemblMetazoa"/>
        </authorList>
    </citation>
    <scope>IDENTIFICATION</scope>
</reference>
<feature type="signal peptide" evidence="5">
    <location>
        <begin position="1"/>
        <end position="24"/>
    </location>
</feature>
<dbReference type="GO" id="GO:0070740">
    <property type="term" value="F:tubulin-glutamic acid ligase activity"/>
    <property type="evidence" value="ECO:0000318"/>
    <property type="project" value="GO_Central"/>
</dbReference>
<organism evidence="8 9">
    <name type="scientific">Helobdella robusta</name>
    <name type="common">Californian leech</name>
    <dbReference type="NCBI Taxonomy" id="6412"/>
    <lineage>
        <taxon>Eukaryota</taxon>
        <taxon>Metazoa</taxon>
        <taxon>Spiralia</taxon>
        <taxon>Lophotrochozoa</taxon>
        <taxon>Annelida</taxon>
        <taxon>Clitellata</taxon>
        <taxon>Hirudinea</taxon>
        <taxon>Rhynchobdellida</taxon>
        <taxon>Glossiphoniidae</taxon>
        <taxon>Helobdella</taxon>
    </lineage>
</organism>
<dbReference type="EMBL" id="AMQM01005874">
    <property type="status" value="NOT_ANNOTATED_CDS"/>
    <property type="molecule type" value="Genomic_DNA"/>
</dbReference>
<feature type="transmembrane region" description="Helical" evidence="4">
    <location>
        <begin position="773"/>
        <end position="792"/>
    </location>
</feature>
<evidence type="ECO:0000256" key="2">
    <source>
        <dbReference type="ARBA" id="ARBA00023180"/>
    </source>
</evidence>
<dbReference type="HOGENOM" id="CLU_354225_0_0_1"/>
<keyword evidence="4" id="KW-1133">Transmembrane helix</keyword>
<feature type="compositionally biased region" description="Low complexity" evidence="3">
    <location>
        <begin position="485"/>
        <end position="494"/>
    </location>
</feature>
<name>T1FUF4_HELRO</name>
<reference evidence="9" key="1">
    <citation type="submission" date="2012-12" db="EMBL/GenBank/DDBJ databases">
        <authorList>
            <person name="Hellsten U."/>
            <person name="Grimwood J."/>
            <person name="Chapman J.A."/>
            <person name="Shapiro H."/>
            <person name="Aerts A."/>
            <person name="Otillar R.P."/>
            <person name="Terry A.Y."/>
            <person name="Boore J.L."/>
            <person name="Simakov O."/>
            <person name="Marletaz F."/>
            <person name="Cho S.-J."/>
            <person name="Edsinger-Gonzales E."/>
            <person name="Havlak P."/>
            <person name="Kuo D.-H."/>
            <person name="Larsson T."/>
            <person name="Lv J."/>
            <person name="Arendt D."/>
            <person name="Savage R."/>
            <person name="Osoegawa K."/>
            <person name="de Jong P."/>
            <person name="Lindberg D.R."/>
            <person name="Seaver E.C."/>
            <person name="Weisblat D.A."/>
            <person name="Putnam N.H."/>
            <person name="Grigoriev I.V."/>
            <person name="Rokhsar D.S."/>
        </authorList>
    </citation>
    <scope>NUCLEOTIDE SEQUENCE</scope>
</reference>
<proteinExistence type="predicted"/>
<feature type="domain" description="Tubulin polyglutamylase complex subunit 1-like C-terminal" evidence="6">
    <location>
        <begin position="506"/>
        <end position="619"/>
    </location>
</feature>
<dbReference type="AlphaFoldDB" id="T1FUF4"/>
<evidence type="ECO:0000256" key="3">
    <source>
        <dbReference type="SAM" id="MobiDB-lite"/>
    </source>
</evidence>
<keyword evidence="4" id="KW-0472">Membrane</keyword>
<keyword evidence="4" id="KW-0812">Transmembrane</keyword>
<gene>
    <name evidence="8" type="primary">20212450</name>
    <name evidence="7" type="ORF">HELRODRAFT_192917</name>
</gene>
<dbReference type="RefSeq" id="XP_009023394.1">
    <property type="nucleotide sequence ID" value="XM_009025146.1"/>
</dbReference>
<feature type="region of interest" description="Disordered" evidence="3">
    <location>
        <begin position="625"/>
        <end position="669"/>
    </location>
</feature>
<keyword evidence="9" id="KW-1185">Reference proteome</keyword>
<dbReference type="PANTHER" id="PTHR31932">
    <property type="entry name" value="TUBULIN POLYGLUTAMYLASE COMPLEX SUBUNIT 1"/>
    <property type="match status" value="1"/>
</dbReference>
<keyword evidence="1 5" id="KW-0732">Signal</keyword>
<evidence type="ECO:0000256" key="5">
    <source>
        <dbReference type="SAM" id="SignalP"/>
    </source>
</evidence>
<evidence type="ECO:0000313" key="9">
    <source>
        <dbReference type="Proteomes" id="UP000015101"/>
    </source>
</evidence>
<evidence type="ECO:0000313" key="8">
    <source>
        <dbReference type="EnsemblMetazoa" id="HelroP192917"/>
    </source>
</evidence>
<dbReference type="CTD" id="20212450"/>
<protein>
    <recommendedName>
        <fullName evidence="6">Tubulin polyglutamylase complex subunit 1-like C-terminal domain-containing protein</fullName>
    </recommendedName>
</protein>
<feature type="region of interest" description="Disordered" evidence="3">
    <location>
        <begin position="485"/>
        <end position="504"/>
    </location>
</feature>
<reference evidence="7 9" key="2">
    <citation type="journal article" date="2013" name="Nature">
        <title>Insights into bilaterian evolution from three spiralian genomes.</title>
        <authorList>
            <person name="Simakov O."/>
            <person name="Marletaz F."/>
            <person name="Cho S.J."/>
            <person name="Edsinger-Gonzales E."/>
            <person name="Havlak P."/>
            <person name="Hellsten U."/>
            <person name="Kuo D.H."/>
            <person name="Larsson T."/>
            <person name="Lv J."/>
            <person name="Arendt D."/>
            <person name="Savage R."/>
            <person name="Osoegawa K."/>
            <person name="de Jong P."/>
            <person name="Grimwood J."/>
            <person name="Chapman J.A."/>
            <person name="Shapiro H."/>
            <person name="Aerts A."/>
            <person name="Otillar R.P."/>
            <person name="Terry A.Y."/>
            <person name="Boore J.L."/>
            <person name="Grigoriev I.V."/>
            <person name="Lindberg D.R."/>
            <person name="Seaver E.C."/>
            <person name="Weisblat D.A."/>
            <person name="Putnam N.H."/>
            <person name="Rokhsar D.S."/>
        </authorList>
    </citation>
    <scope>NUCLEOTIDE SEQUENCE</scope>
</reference>
<evidence type="ECO:0000256" key="1">
    <source>
        <dbReference type="ARBA" id="ARBA00022729"/>
    </source>
</evidence>
<feature type="compositionally biased region" description="Polar residues" evidence="3">
    <location>
        <begin position="495"/>
        <end position="504"/>
    </location>
</feature>
<dbReference type="GO" id="GO:0030431">
    <property type="term" value="P:sleep"/>
    <property type="evidence" value="ECO:0007669"/>
    <property type="project" value="InterPro"/>
</dbReference>
<dbReference type="GO" id="GO:0008017">
    <property type="term" value="F:microtubule binding"/>
    <property type="evidence" value="ECO:0000318"/>
    <property type="project" value="GO_Central"/>
</dbReference>
<dbReference type="InterPro" id="IPR031424">
    <property type="entry name" value="QVR-like"/>
</dbReference>
<evidence type="ECO:0000259" key="6">
    <source>
        <dbReference type="Pfam" id="PF24480"/>
    </source>
</evidence>
<dbReference type="EMBL" id="KB097144">
    <property type="protein sequence ID" value="ESN98432.1"/>
    <property type="molecule type" value="Genomic_DNA"/>
</dbReference>
<dbReference type="InParanoid" id="T1FUF4"/>
<evidence type="ECO:0000313" key="7">
    <source>
        <dbReference type="EMBL" id="ESN98432.1"/>
    </source>
</evidence>
<accession>T1FUF4</accession>
<sequence length="793" mass="86926">MNKLVFLIITSSSILLQYGSFTSAISCYQCDVDTPNCGEPFVSNGAGVTTCQGAYCVSSVSVSAKGSTGLRTCSNGYEKALGCIETQHGDIKIMGCVCDTNFCNGYEYSQGSNAGKLSCYSCVADQCKLPDVQKPACSGTTCFHTSSTLSSQAEVFGCSDQKYATTCVNDDPTTKTCYCSADWCNTDSYTLATSSTTTTTTKSPVKPLVTCFECGGLNCQGSAITIPQCIGTSCVEVNSVHDQGSSLTQRSCSHDVLPTMCRIVEFKGSYATYCSCSSNYCNFNFKIGPYLMLSNSSVKCYQCLGVQCSQPVSNLTTCQGTTCVQVKSSDPLLRIGTCTDLLVVSGCLPTTDPSITTQSCYCRRDYCNMSPAVVTKDLPMLIRKSVQHCCTEIEGSTEKIAQPKNYQTRFRIISLTQLLLMTKLEEKTGVSRTLEMLMRELESVQPEDPIFYACHFFESYIDGSNSNINYIINSSTASNNNNNNTNIDINSSSNHTSCNNKSNNDASRIAESIRIMKYAKYHDSYDFERAICRVFDILAGNKESNQLNCINGKLLDEFMKSLTKSLLDKVLEDKLAKKIKFRHGDAVTLAQFKQALNLCFSLQEIAKTARKMFLEVLSGYNNNNNNNNTIHNKNNNTDNNSNNNISSSSSSSSTASCSKPSTTTTPMMADARLSNVVVQRLEEALKIAQQKNSPSGNSLSCSVRNKDFAPNENYLNNILESLRYLSAEQMGAALHKAYLKSVNNSGRMSCGEFVDKIVGVFFEFQIYPEMMKAMLLISFFGAMLVVECYHYGR</sequence>
<feature type="compositionally biased region" description="Low complexity" evidence="3">
    <location>
        <begin position="625"/>
        <end position="665"/>
    </location>
</feature>
<dbReference type="GO" id="GO:0005815">
    <property type="term" value="C:microtubule organizing center"/>
    <property type="evidence" value="ECO:0000318"/>
    <property type="project" value="GO_Central"/>
</dbReference>
<dbReference type="Pfam" id="PF24480">
    <property type="entry name" value="TPGS1_C"/>
    <property type="match status" value="1"/>
</dbReference>
<dbReference type="InterPro" id="IPR039235">
    <property type="entry name" value="TPGS1"/>
</dbReference>
<keyword evidence="2" id="KW-0325">Glycoprotein</keyword>